<dbReference type="InterPro" id="IPR012677">
    <property type="entry name" value="Nucleotide-bd_a/b_plait_sf"/>
</dbReference>
<evidence type="ECO:0000313" key="3">
    <source>
        <dbReference type="WBParaSite" id="ACRNAN_scaffold9029.g8450.t1"/>
    </source>
</evidence>
<feature type="region of interest" description="Disordered" evidence="1">
    <location>
        <begin position="209"/>
        <end position="229"/>
    </location>
</feature>
<feature type="region of interest" description="Disordered" evidence="1">
    <location>
        <begin position="640"/>
        <end position="669"/>
    </location>
</feature>
<dbReference type="AlphaFoldDB" id="A0A914EK83"/>
<dbReference type="WBParaSite" id="ACRNAN_scaffold9029.g8450.t1">
    <property type="protein sequence ID" value="ACRNAN_scaffold9029.g8450.t1"/>
    <property type="gene ID" value="ACRNAN_scaffold9029.g8450"/>
</dbReference>
<feature type="region of interest" description="Disordered" evidence="1">
    <location>
        <begin position="827"/>
        <end position="848"/>
    </location>
</feature>
<reference evidence="3" key="1">
    <citation type="submission" date="2022-11" db="UniProtKB">
        <authorList>
            <consortium name="WormBaseParasite"/>
        </authorList>
    </citation>
    <scope>IDENTIFICATION</scope>
</reference>
<evidence type="ECO:0000256" key="1">
    <source>
        <dbReference type="SAM" id="MobiDB-lite"/>
    </source>
</evidence>
<proteinExistence type="predicted"/>
<evidence type="ECO:0000313" key="2">
    <source>
        <dbReference type="Proteomes" id="UP000887540"/>
    </source>
</evidence>
<accession>A0A914EK83</accession>
<protein>
    <submittedName>
        <fullName evidence="3">RRM domain-containing protein</fullName>
    </submittedName>
</protein>
<feature type="region of interest" description="Disordered" evidence="1">
    <location>
        <begin position="719"/>
        <end position="746"/>
    </location>
</feature>
<feature type="compositionally biased region" description="Low complexity" evidence="1">
    <location>
        <begin position="769"/>
        <end position="782"/>
    </location>
</feature>
<feature type="compositionally biased region" description="Basic and acidic residues" evidence="1">
    <location>
        <begin position="413"/>
        <end position="446"/>
    </location>
</feature>
<feature type="compositionally biased region" description="Polar residues" evidence="1">
    <location>
        <begin position="209"/>
        <end position="223"/>
    </location>
</feature>
<dbReference type="Gene3D" id="3.30.70.330">
    <property type="match status" value="1"/>
</dbReference>
<feature type="region of interest" description="Disordered" evidence="1">
    <location>
        <begin position="759"/>
        <end position="791"/>
    </location>
</feature>
<organism evidence="2 3">
    <name type="scientific">Acrobeloides nanus</name>
    <dbReference type="NCBI Taxonomy" id="290746"/>
    <lineage>
        <taxon>Eukaryota</taxon>
        <taxon>Metazoa</taxon>
        <taxon>Ecdysozoa</taxon>
        <taxon>Nematoda</taxon>
        <taxon>Chromadorea</taxon>
        <taxon>Rhabditida</taxon>
        <taxon>Tylenchina</taxon>
        <taxon>Cephalobomorpha</taxon>
        <taxon>Cephaloboidea</taxon>
        <taxon>Cephalobidae</taxon>
        <taxon>Acrobeloides</taxon>
    </lineage>
</organism>
<name>A0A914EK83_9BILA</name>
<feature type="compositionally biased region" description="Polar residues" evidence="1">
    <location>
        <begin position="721"/>
        <end position="746"/>
    </location>
</feature>
<feature type="compositionally biased region" description="Low complexity" evidence="1">
    <location>
        <begin position="470"/>
        <end position="489"/>
    </location>
</feature>
<dbReference type="InterPro" id="IPR035979">
    <property type="entry name" value="RBD_domain_sf"/>
</dbReference>
<sequence>MKILYYVCYDCWVMQSMEHFEDIPKICMDENYSMLDIGGTVDQPRNTKRHYCVDTDELVASRLRWEAEKRRLLENVPFAELPKQIKMNGIPGHLEPLSAWLSREVPNPPPREKVPMGPGKCGKRCHYCSGDKRAYSFVNCTNNSNSPTSQNGISTINVTALAIEQEVEAQQHKIETPQSAEILRTKNPSPDAEMADLTKTLQDRVIVTSPSNATPQQESPNESASDELEPMQVDSPLEDIFEQATISTAISSSNQVAPLELPQTMTRSSPDSAITITDSSDLSEESQDGMKLISASYTALELCTKAEEKKTPVLSSNGAQLAETSNGAVGATSQTQASTSDVTPTLENVTPMSHATFSAVLTPTPTSSSKPNKLNLAANFAEFKERHKKKLDELKKIQEPSTETSTLQASSNEECKPIEENGPKVTENRNESAQEKVEVSKQRSEVKQASVSSRVLKATAKDSAKNPSINLPTALLNSTSTPTSSSSSILENIIPVEERQDQHTDLLTRDHEMDEHYHEQEDYELEGCFSPPASPIQSSSQCSSLENAATPKVSYSLKQLANVITKEQIVSQKKRLESFSQKKNQEEALENQHESMFASSSKFANPNEALEFKLKQKEVLSEEFYVAEIRNSEEIEVVDLEQEENSRQNNEGKSVKESQNNTAGISMNIDGVPGVQEIVRASISSKQNATKATTPSNDIVAQEKSAVARAKPTLRQMAKKTIQQPRNTTVKPSKKPANSTPTYSMTLPLNTLEVVNVENPPVGASQPVNPTATTNNTSSSPNKRTKSDSDDDEIVFLKEVVSSKKPKVLYTSYGSSDEIQIIEPESTPNRPLTRFNTRTPRSRSITSQDLTPRNSRCLVITNLYKPASTKDIDFNDLADDFIANCEDYGGIQHLYIDHDFLGGKAFIKCPDVASAKLTAECFDQKVFIDQKMSVKFVPEEEYYLLYPKAKNATKLLVASSI</sequence>
<keyword evidence="2" id="KW-1185">Reference proteome</keyword>
<feature type="region of interest" description="Disordered" evidence="1">
    <location>
        <begin position="324"/>
        <end position="345"/>
    </location>
</feature>
<feature type="region of interest" description="Disordered" evidence="1">
    <location>
        <begin position="169"/>
        <end position="193"/>
    </location>
</feature>
<feature type="compositionally biased region" description="Polar residues" evidence="1">
    <location>
        <begin position="647"/>
        <end position="665"/>
    </location>
</feature>
<dbReference type="Proteomes" id="UP000887540">
    <property type="component" value="Unplaced"/>
</dbReference>
<feature type="region of interest" description="Disordered" evidence="1">
    <location>
        <begin position="257"/>
        <end position="287"/>
    </location>
</feature>
<feature type="compositionally biased region" description="Polar residues" evidence="1">
    <location>
        <begin position="263"/>
        <end position="280"/>
    </location>
</feature>
<dbReference type="GO" id="GO:0003676">
    <property type="term" value="F:nucleic acid binding"/>
    <property type="evidence" value="ECO:0007669"/>
    <property type="project" value="InterPro"/>
</dbReference>
<feature type="region of interest" description="Disordered" evidence="1">
    <location>
        <begin position="398"/>
        <end position="489"/>
    </location>
</feature>
<dbReference type="SUPFAM" id="SSF54928">
    <property type="entry name" value="RNA-binding domain, RBD"/>
    <property type="match status" value="1"/>
</dbReference>
<feature type="compositionally biased region" description="Polar residues" evidence="1">
    <location>
        <begin position="399"/>
        <end position="412"/>
    </location>
</feature>